<reference evidence="1" key="1">
    <citation type="submission" date="2019-08" db="EMBL/GenBank/DDBJ databases">
        <authorList>
            <person name="Kucharzyk K."/>
            <person name="Murdoch R.W."/>
            <person name="Higgins S."/>
            <person name="Loffler F."/>
        </authorList>
    </citation>
    <scope>NUCLEOTIDE SEQUENCE</scope>
</reference>
<name>A0A645JY97_9ZZZZ</name>
<sequence length="98" mass="10725">MKSRKLYGLQTLTELPIALQRPEYADVPGGHGGADYALLKAFFDAIEQGSREAPIALREGLRMTLPGLYAAESARRGGELLSISYPWDQTFDPDALAE</sequence>
<protein>
    <recommendedName>
        <fullName evidence="2">Gfo/Idh/MocA-like oxidoreductase C-terminal domain-containing protein</fullName>
    </recommendedName>
</protein>
<evidence type="ECO:0000313" key="1">
    <source>
        <dbReference type="EMBL" id="MPN64494.1"/>
    </source>
</evidence>
<gene>
    <name evidence="1" type="ORF">SDC9_212269</name>
</gene>
<accession>A0A645JY97</accession>
<organism evidence="1">
    <name type="scientific">bioreactor metagenome</name>
    <dbReference type="NCBI Taxonomy" id="1076179"/>
    <lineage>
        <taxon>unclassified sequences</taxon>
        <taxon>metagenomes</taxon>
        <taxon>ecological metagenomes</taxon>
    </lineage>
</organism>
<proteinExistence type="predicted"/>
<comment type="caution">
    <text evidence="1">The sequence shown here is derived from an EMBL/GenBank/DDBJ whole genome shotgun (WGS) entry which is preliminary data.</text>
</comment>
<dbReference type="EMBL" id="VSSQ01145463">
    <property type="protein sequence ID" value="MPN64494.1"/>
    <property type="molecule type" value="Genomic_DNA"/>
</dbReference>
<dbReference type="AlphaFoldDB" id="A0A645JY97"/>
<evidence type="ECO:0008006" key="2">
    <source>
        <dbReference type="Google" id="ProtNLM"/>
    </source>
</evidence>